<dbReference type="RefSeq" id="WP_377566372.1">
    <property type="nucleotide sequence ID" value="NZ_JBHTMP010000002.1"/>
</dbReference>
<protein>
    <recommendedName>
        <fullName evidence="3">Ankyrin repeat-containing protein</fullName>
    </recommendedName>
</protein>
<organism evidence="1 2">
    <name type="scientific">Micromonospora sonneratiae</name>
    <dbReference type="NCBI Taxonomy" id="1184706"/>
    <lineage>
        <taxon>Bacteria</taxon>
        <taxon>Bacillati</taxon>
        <taxon>Actinomycetota</taxon>
        <taxon>Actinomycetes</taxon>
        <taxon>Micromonosporales</taxon>
        <taxon>Micromonosporaceae</taxon>
        <taxon>Micromonospora</taxon>
    </lineage>
</organism>
<proteinExistence type="predicted"/>
<dbReference type="EMBL" id="JBHTMP010000002">
    <property type="protein sequence ID" value="MFD1319915.1"/>
    <property type="molecule type" value="Genomic_DNA"/>
</dbReference>
<dbReference type="Proteomes" id="UP001597260">
    <property type="component" value="Unassembled WGS sequence"/>
</dbReference>
<evidence type="ECO:0008006" key="3">
    <source>
        <dbReference type="Google" id="ProtNLM"/>
    </source>
</evidence>
<name>A0ABW3Y7C0_9ACTN</name>
<accession>A0ABW3Y7C0</accession>
<keyword evidence="2" id="KW-1185">Reference proteome</keyword>
<sequence>MSSRGELADRRAAVAELHGIAAGHAGGYREGLLRAEALTELATVSTDPDLLAEAAAMHAVADNWYAIIAVDLLIEAGADRSLIDWHINERGPCQAEATRM</sequence>
<evidence type="ECO:0000313" key="2">
    <source>
        <dbReference type="Proteomes" id="UP001597260"/>
    </source>
</evidence>
<reference evidence="2" key="1">
    <citation type="journal article" date="2019" name="Int. J. Syst. Evol. Microbiol.">
        <title>The Global Catalogue of Microorganisms (GCM) 10K type strain sequencing project: providing services to taxonomists for standard genome sequencing and annotation.</title>
        <authorList>
            <consortium name="The Broad Institute Genomics Platform"/>
            <consortium name="The Broad Institute Genome Sequencing Center for Infectious Disease"/>
            <person name="Wu L."/>
            <person name="Ma J."/>
        </authorList>
    </citation>
    <scope>NUCLEOTIDE SEQUENCE [LARGE SCALE GENOMIC DNA]</scope>
    <source>
        <strain evidence="2">JCM 31037</strain>
    </source>
</reference>
<comment type="caution">
    <text evidence="1">The sequence shown here is derived from an EMBL/GenBank/DDBJ whole genome shotgun (WGS) entry which is preliminary data.</text>
</comment>
<evidence type="ECO:0000313" key="1">
    <source>
        <dbReference type="EMBL" id="MFD1319915.1"/>
    </source>
</evidence>
<gene>
    <name evidence="1" type="ORF">ACFQ4H_02300</name>
</gene>